<organism evidence="1 2">
    <name type="scientific">Arenibacter arenosicollis</name>
    <dbReference type="NCBI Taxonomy" id="2762274"/>
    <lineage>
        <taxon>Bacteria</taxon>
        <taxon>Pseudomonadati</taxon>
        <taxon>Bacteroidota</taxon>
        <taxon>Flavobacteriia</taxon>
        <taxon>Flavobacteriales</taxon>
        <taxon>Flavobacteriaceae</taxon>
        <taxon>Arenibacter</taxon>
    </lineage>
</organism>
<reference evidence="1 2" key="1">
    <citation type="submission" date="2020-08" db="EMBL/GenBank/DDBJ databases">
        <title>Arenibacter gaetbuli sp. nov., isolated from a sand dune.</title>
        <authorList>
            <person name="Park S."/>
            <person name="Yoon J.-H."/>
        </authorList>
    </citation>
    <scope>NUCLEOTIDE SEQUENCE [LARGE SCALE GENOMIC DNA]</scope>
    <source>
        <strain evidence="1 2">BSSL-BM3</strain>
    </source>
</reference>
<keyword evidence="2" id="KW-1185">Reference proteome</keyword>
<evidence type="ECO:0000313" key="2">
    <source>
        <dbReference type="Proteomes" id="UP000618952"/>
    </source>
</evidence>
<dbReference type="Proteomes" id="UP000618952">
    <property type="component" value="Unassembled WGS sequence"/>
</dbReference>
<dbReference type="RefSeq" id="WP_187581839.1">
    <property type="nucleotide sequence ID" value="NZ_JACLHY010000002.1"/>
</dbReference>
<gene>
    <name evidence="1" type="ORF">H4O18_04125</name>
</gene>
<evidence type="ECO:0008006" key="3">
    <source>
        <dbReference type="Google" id="ProtNLM"/>
    </source>
</evidence>
<accession>A0ABR7QJ17</accession>
<evidence type="ECO:0000313" key="1">
    <source>
        <dbReference type="EMBL" id="MBC8767171.1"/>
    </source>
</evidence>
<comment type="caution">
    <text evidence="1">The sequence shown here is derived from an EMBL/GenBank/DDBJ whole genome shotgun (WGS) entry which is preliminary data.</text>
</comment>
<protein>
    <recommendedName>
        <fullName evidence="3">HTH domain-containing protein</fullName>
    </recommendedName>
</protein>
<dbReference type="EMBL" id="JACLHY010000002">
    <property type="protein sequence ID" value="MBC8767171.1"/>
    <property type="molecule type" value="Genomic_DNA"/>
</dbReference>
<proteinExistence type="predicted"/>
<name>A0ABR7QJ17_9FLAO</name>
<sequence length="96" mass="11362">MKSTHGVKPHPPIRKRVFNGKPISNTRRVERTIQLVKYLSEFRTINQIKSFLNIHEKSVQRYLNLLVQLGFEVEVKYSKYHGYRIANVKEYFGVAK</sequence>